<feature type="domain" description="Peptidase C1A papain C-terminal" evidence="8">
    <location>
        <begin position="138"/>
        <end position="354"/>
    </location>
</feature>
<name>A0A921QYB9_SORBI</name>
<dbReference type="InterPro" id="IPR013201">
    <property type="entry name" value="Prot_inhib_I29"/>
</dbReference>
<dbReference type="PRINTS" id="PR00705">
    <property type="entry name" value="PAPAIN"/>
</dbReference>
<sequence>MLRCLVLAAVSLALLVLAPPARAGIPFTEKDLASEESLRALYEQWRSHYMVSRPAGLQEQDDKARWFNVFKENVRYIHEANKKGRSFRLALNKFADMTTDEFRRAYAAGSRTRHHRALSSGIRRHGDGSFMYAQAGNLPLAVDWRQRGAVTGIKDQGQCGSCWAFSTIAAVEGINKIRTGKLVSLSEQELVDCDDVDNQGCNGGLMDYAFQYIKRNGGITTESNYPYLAEQRSCNKAKERSHDVTIDGYEDVPANNEDALQKAVANQPVSIAIEASGQDFQFYSEGVFTGSCGTELDHGVAAVGYGITRDGTKYWIVKNSWGEDWGERGYIRMQRGISDSQGLCGIAMEPSYPTKIATTHGAIMTDGHASY</sequence>
<evidence type="ECO:0000256" key="2">
    <source>
        <dbReference type="ARBA" id="ARBA00022670"/>
    </source>
</evidence>
<evidence type="ECO:0000256" key="3">
    <source>
        <dbReference type="ARBA" id="ARBA00022729"/>
    </source>
</evidence>
<evidence type="ECO:0000259" key="8">
    <source>
        <dbReference type="SMART" id="SM00645"/>
    </source>
</evidence>
<keyword evidence="5" id="KW-0788">Thiol protease</keyword>
<comment type="caution">
    <text evidence="10">The sequence shown here is derived from an EMBL/GenBank/DDBJ whole genome shotgun (WGS) entry which is preliminary data.</text>
</comment>
<dbReference type="AlphaFoldDB" id="A0A921QYB9"/>
<feature type="domain" description="Cathepsin propeptide inhibitor" evidence="9">
    <location>
        <begin position="42"/>
        <end position="102"/>
    </location>
</feature>
<evidence type="ECO:0000256" key="7">
    <source>
        <dbReference type="SAM" id="SignalP"/>
    </source>
</evidence>
<dbReference type="OMA" id="GKCDASK"/>
<dbReference type="InterPro" id="IPR039417">
    <property type="entry name" value="Peptidase_C1A_papain-like"/>
</dbReference>
<dbReference type="Gene3D" id="3.90.70.10">
    <property type="entry name" value="Cysteine proteinases"/>
    <property type="match status" value="1"/>
</dbReference>
<dbReference type="Pfam" id="PF08246">
    <property type="entry name" value="Inhibitor_I29"/>
    <property type="match status" value="1"/>
</dbReference>
<feature type="chain" id="PRO_5038010086" evidence="7">
    <location>
        <begin position="24"/>
        <end position="371"/>
    </location>
</feature>
<dbReference type="KEGG" id="sbi:8059337"/>
<evidence type="ECO:0000259" key="9">
    <source>
        <dbReference type="SMART" id="SM00848"/>
    </source>
</evidence>
<evidence type="ECO:0000256" key="6">
    <source>
        <dbReference type="ARBA" id="ARBA00023157"/>
    </source>
</evidence>
<evidence type="ECO:0000256" key="5">
    <source>
        <dbReference type="ARBA" id="ARBA00022807"/>
    </source>
</evidence>
<dbReference type="SUPFAM" id="SSF54001">
    <property type="entry name" value="Cysteine proteinases"/>
    <property type="match status" value="1"/>
</dbReference>
<dbReference type="InterPro" id="IPR013128">
    <property type="entry name" value="Peptidase_C1A"/>
</dbReference>
<dbReference type="InterPro" id="IPR000169">
    <property type="entry name" value="Pept_cys_AS"/>
</dbReference>
<dbReference type="PROSITE" id="PS00639">
    <property type="entry name" value="THIOL_PROTEASE_HIS"/>
    <property type="match status" value="1"/>
</dbReference>
<dbReference type="Pfam" id="PF00112">
    <property type="entry name" value="Peptidase_C1"/>
    <property type="match status" value="1"/>
</dbReference>
<dbReference type="InterPro" id="IPR038765">
    <property type="entry name" value="Papain-like_cys_pep_sf"/>
</dbReference>
<dbReference type="PROSITE" id="PS00640">
    <property type="entry name" value="THIOL_PROTEASE_ASN"/>
    <property type="match status" value="1"/>
</dbReference>
<dbReference type="FunFam" id="3.90.70.10:FF:000023">
    <property type="entry name" value="Senescence-specific cysteine protease SAG39"/>
    <property type="match status" value="1"/>
</dbReference>
<dbReference type="GO" id="GO:0008234">
    <property type="term" value="F:cysteine-type peptidase activity"/>
    <property type="evidence" value="ECO:0007669"/>
    <property type="project" value="UniProtKB-KW"/>
</dbReference>
<dbReference type="Gramene" id="EES09937">
    <property type="protein sequence ID" value="EES09937"/>
    <property type="gene ID" value="SORBI_3005G151700"/>
</dbReference>
<evidence type="ECO:0000256" key="1">
    <source>
        <dbReference type="ARBA" id="ARBA00008455"/>
    </source>
</evidence>
<dbReference type="InterPro" id="IPR025661">
    <property type="entry name" value="Pept_asp_AS"/>
</dbReference>
<dbReference type="OrthoDB" id="10253408at2759"/>
<reference evidence="10" key="1">
    <citation type="journal article" date="2019" name="BMC Genomics">
        <title>A new reference genome for Sorghum bicolor reveals high levels of sequence similarity between sweet and grain genotypes: implications for the genetics of sugar metabolism.</title>
        <authorList>
            <person name="Cooper E.A."/>
            <person name="Brenton Z.W."/>
            <person name="Flinn B.S."/>
            <person name="Jenkins J."/>
            <person name="Shu S."/>
            <person name="Flowers D."/>
            <person name="Luo F."/>
            <person name="Wang Y."/>
            <person name="Xia P."/>
            <person name="Barry K."/>
            <person name="Daum C."/>
            <person name="Lipzen A."/>
            <person name="Yoshinaga Y."/>
            <person name="Schmutz J."/>
            <person name="Saski C."/>
            <person name="Vermerris W."/>
            <person name="Kresovich S."/>
        </authorList>
    </citation>
    <scope>NUCLEOTIDE SEQUENCE</scope>
</reference>
<organism evidence="10 11">
    <name type="scientific">Sorghum bicolor</name>
    <name type="common">Sorghum</name>
    <name type="synonym">Sorghum vulgare</name>
    <dbReference type="NCBI Taxonomy" id="4558"/>
    <lineage>
        <taxon>Eukaryota</taxon>
        <taxon>Viridiplantae</taxon>
        <taxon>Streptophyta</taxon>
        <taxon>Embryophyta</taxon>
        <taxon>Tracheophyta</taxon>
        <taxon>Spermatophyta</taxon>
        <taxon>Magnoliopsida</taxon>
        <taxon>Liliopsida</taxon>
        <taxon>Poales</taxon>
        <taxon>Poaceae</taxon>
        <taxon>PACMAD clade</taxon>
        <taxon>Panicoideae</taxon>
        <taxon>Andropogonodae</taxon>
        <taxon>Andropogoneae</taxon>
        <taxon>Sorghinae</taxon>
        <taxon>Sorghum</taxon>
    </lineage>
</organism>
<proteinExistence type="inferred from homology"/>
<evidence type="ECO:0000313" key="11">
    <source>
        <dbReference type="Proteomes" id="UP000807115"/>
    </source>
</evidence>
<dbReference type="InterPro" id="IPR000668">
    <property type="entry name" value="Peptidase_C1A_C"/>
</dbReference>
<keyword evidence="3 7" id="KW-0732">Signal</keyword>
<dbReference type="SMART" id="SM00848">
    <property type="entry name" value="Inhibitor_I29"/>
    <property type="match status" value="1"/>
</dbReference>
<keyword evidence="2" id="KW-0645">Protease</keyword>
<protein>
    <submittedName>
        <fullName evidence="10">Uncharacterized protein</fullName>
    </submittedName>
</protein>
<dbReference type="CDD" id="cd02248">
    <property type="entry name" value="Peptidase_C1A"/>
    <property type="match status" value="1"/>
</dbReference>
<dbReference type="SMART" id="SM00645">
    <property type="entry name" value="Pept_C1"/>
    <property type="match status" value="1"/>
</dbReference>
<evidence type="ECO:0000256" key="4">
    <source>
        <dbReference type="ARBA" id="ARBA00022801"/>
    </source>
</evidence>
<keyword evidence="4" id="KW-0378">Hydrolase</keyword>
<gene>
    <name evidence="10" type="ORF">BDA96_05G165500</name>
</gene>
<dbReference type="InterPro" id="IPR025660">
    <property type="entry name" value="Pept_his_AS"/>
</dbReference>
<accession>A0A921QYB9</accession>
<dbReference type="Proteomes" id="UP000807115">
    <property type="component" value="Chromosome 5"/>
</dbReference>
<dbReference type="PROSITE" id="PS00139">
    <property type="entry name" value="THIOL_PROTEASE_CYS"/>
    <property type="match status" value="1"/>
</dbReference>
<dbReference type="EMBL" id="CM027684">
    <property type="protein sequence ID" value="KAG0530206.1"/>
    <property type="molecule type" value="Genomic_DNA"/>
</dbReference>
<evidence type="ECO:0000313" key="10">
    <source>
        <dbReference type="EMBL" id="KAG0530206.1"/>
    </source>
</evidence>
<feature type="signal peptide" evidence="7">
    <location>
        <begin position="1"/>
        <end position="23"/>
    </location>
</feature>
<reference evidence="10" key="2">
    <citation type="submission" date="2020-10" db="EMBL/GenBank/DDBJ databases">
        <authorList>
            <person name="Cooper E.A."/>
            <person name="Brenton Z.W."/>
            <person name="Flinn B.S."/>
            <person name="Jenkins J."/>
            <person name="Shu S."/>
            <person name="Flowers D."/>
            <person name="Luo F."/>
            <person name="Wang Y."/>
            <person name="Xia P."/>
            <person name="Barry K."/>
            <person name="Daum C."/>
            <person name="Lipzen A."/>
            <person name="Yoshinaga Y."/>
            <person name="Schmutz J."/>
            <person name="Saski C."/>
            <person name="Vermerris W."/>
            <person name="Kresovich S."/>
        </authorList>
    </citation>
    <scope>NUCLEOTIDE SEQUENCE</scope>
</reference>
<comment type="similarity">
    <text evidence="1">Belongs to the peptidase C1 family.</text>
</comment>
<keyword evidence="6" id="KW-1015">Disulfide bond</keyword>
<dbReference type="GO" id="GO:0006508">
    <property type="term" value="P:proteolysis"/>
    <property type="evidence" value="ECO:0007669"/>
    <property type="project" value="UniProtKB-KW"/>
</dbReference>
<dbReference type="PANTHER" id="PTHR12411">
    <property type="entry name" value="CYSTEINE PROTEASE FAMILY C1-RELATED"/>
    <property type="match status" value="1"/>
</dbReference>